<evidence type="ECO:0000313" key="2">
    <source>
        <dbReference type="Proteomes" id="UP000693738"/>
    </source>
</evidence>
<dbReference type="Proteomes" id="UP000693738">
    <property type="component" value="Unassembled WGS sequence"/>
</dbReference>
<proteinExistence type="predicted"/>
<dbReference type="AlphaFoldDB" id="A0A8J2NMX4"/>
<evidence type="ECO:0000313" key="1">
    <source>
        <dbReference type="EMBL" id="CAG7564024.1"/>
    </source>
</evidence>
<organism evidence="1 2">
    <name type="scientific">Fusarium equiseti</name>
    <name type="common">Fusarium scirpi</name>
    <dbReference type="NCBI Taxonomy" id="61235"/>
    <lineage>
        <taxon>Eukaryota</taxon>
        <taxon>Fungi</taxon>
        <taxon>Dikarya</taxon>
        <taxon>Ascomycota</taxon>
        <taxon>Pezizomycotina</taxon>
        <taxon>Sordariomycetes</taxon>
        <taxon>Hypocreomycetidae</taxon>
        <taxon>Hypocreales</taxon>
        <taxon>Nectriaceae</taxon>
        <taxon>Fusarium</taxon>
        <taxon>Fusarium incarnatum-equiseti species complex</taxon>
    </lineage>
</organism>
<gene>
    <name evidence="1" type="ORF">FEQUK3_LOCUS9742</name>
</gene>
<reference evidence="1" key="1">
    <citation type="submission" date="2021-05" db="EMBL/GenBank/DDBJ databases">
        <authorList>
            <person name="Khan N."/>
        </authorList>
    </citation>
    <scope>NUCLEOTIDE SEQUENCE</scope>
</reference>
<dbReference type="EMBL" id="CAJSTJ010000162">
    <property type="protein sequence ID" value="CAG7564024.1"/>
    <property type="molecule type" value="Genomic_DNA"/>
</dbReference>
<name>A0A8J2NMX4_FUSEQ</name>
<comment type="caution">
    <text evidence="1">The sequence shown here is derived from an EMBL/GenBank/DDBJ whole genome shotgun (WGS) entry which is preliminary data.</text>
</comment>
<accession>A0A8J2NMX4</accession>
<sequence>MENRIITAERNKVIGMLWSQLLYCNMANSCISQGSRHSCACMWRYGSRLLPIFVHLIRDISTDPSGPLHNTGGPRPALGLSSVRELCRVFRGCHDSMSNTTGNSISIVYGEAAQYGYIYKIHEH</sequence>
<protein>
    <submittedName>
        <fullName evidence="1">Uncharacterized protein</fullName>
    </submittedName>
</protein>